<proteinExistence type="predicted"/>
<evidence type="ECO:0000256" key="1">
    <source>
        <dbReference type="SAM" id="Phobius"/>
    </source>
</evidence>
<dbReference type="Proteomes" id="UP000464507">
    <property type="component" value="Chromosome"/>
</dbReference>
<sequence length="289" mass="32597">MTGRARDEMAPFTKWLALLILPFLVVASVLLYLLPTETELLFAWTIQPTLTAMLLGSAYLGGIWFFVHVVWQIRWHRVRHGFPAIVVFASLAGVATLLHIDRFHAGHVSFITWLVLYLVTPFLVLGALLANRQSDDGLAEEGDFRIPFRVRVMLGSLGVLALLVGLALFLVPQAFLSTWAWDLTPLTGRIVGAVLTLPGMVNLWLFFDERWSAFRWIYQAHLFSLSFIALALVFARGDLEWSRPAAPLFVTGIVLSLLGYAAFYWWCDRHSNLREEGEPGSRVRSEDVV</sequence>
<feature type="transmembrane region" description="Helical" evidence="1">
    <location>
        <begin position="46"/>
        <end position="70"/>
    </location>
</feature>
<organism evidence="2 3">
    <name type="scientific">Marisediminicola antarctica</name>
    <dbReference type="NCBI Taxonomy" id="674079"/>
    <lineage>
        <taxon>Bacteria</taxon>
        <taxon>Bacillati</taxon>
        <taxon>Actinomycetota</taxon>
        <taxon>Actinomycetes</taxon>
        <taxon>Micrococcales</taxon>
        <taxon>Microbacteriaceae</taxon>
        <taxon>Marisediminicola</taxon>
    </lineage>
</organism>
<gene>
    <name evidence="2" type="ORF">BHD05_14090</name>
</gene>
<evidence type="ECO:0000313" key="3">
    <source>
        <dbReference type="Proteomes" id="UP000464507"/>
    </source>
</evidence>
<name>A0A7L5AKL0_9MICO</name>
<keyword evidence="1" id="KW-0472">Membrane</keyword>
<reference evidence="2 3" key="1">
    <citation type="submission" date="2016-09" db="EMBL/GenBank/DDBJ databases">
        <title>Complete genome sequence of microbes from the polar regions.</title>
        <authorList>
            <person name="Liao L."/>
            <person name="Chen B."/>
        </authorList>
    </citation>
    <scope>NUCLEOTIDE SEQUENCE [LARGE SCALE GENOMIC DNA]</scope>
    <source>
        <strain evidence="2 3">ZS314</strain>
    </source>
</reference>
<dbReference type="RefSeq" id="WP_202614231.1">
    <property type="nucleotide sequence ID" value="NZ_CP017146.1"/>
</dbReference>
<feature type="transmembrane region" description="Helical" evidence="1">
    <location>
        <begin position="190"/>
        <end position="207"/>
    </location>
</feature>
<keyword evidence="3" id="KW-1185">Reference proteome</keyword>
<keyword evidence="1" id="KW-1133">Transmembrane helix</keyword>
<accession>A0A7L5AKL0</accession>
<feature type="transmembrane region" description="Helical" evidence="1">
    <location>
        <begin position="247"/>
        <end position="267"/>
    </location>
</feature>
<dbReference type="AlphaFoldDB" id="A0A7L5AKL0"/>
<dbReference type="EMBL" id="CP017146">
    <property type="protein sequence ID" value="QHO70612.1"/>
    <property type="molecule type" value="Genomic_DNA"/>
</dbReference>
<feature type="transmembrane region" description="Helical" evidence="1">
    <location>
        <begin position="82"/>
        <end position="100"/>
    </location>
</feature>
<feature type="transmembrane region" description="Helical" evidence="1">
    <location>
        <begin position="106"/>
        <end position="129"/>
    </location>
</feature>
<dbReference type="KEGG" id="mant:BHD05_14090"/>
<keyword evidence="1" id="KW-0812">Transmembrane</keyword>
<feature type="transmembrane region" description="Helical" evidence="1">
    <location>
        <begin position="12"/>
        <end position="34"/>
    </location>
</feature>
<feature type="transmembrane region" description="Helical" evidence="1">
    <location>
        <begin position="150"/>
        <end position="170"/>
    </location>
</feature>
<evidence type="ECO:0000313" key="2">
    <source>
        <dbReference type="EMBL" id="QHO70612.1"/>
    </source>
</evidence>
<feature type="transmembrane region" description="Helical" evidence="1">
    <location>
        <begin position="216"/>
        <end position="235"/>
    </location>
</feature>
<protein>
    <submittedName>
        <fullName evidence="2">Uncharacterized protein</fullName>
    </submittedName>
</protein>